<dbReference type="SMART" id="SM01294">
    <property type="entry name" value="PKS_PP_betabranch"/>
    <property type="match status" value="1"/>
</dbReference>
<dbReference type="InterPro" id="IPR020806">
    <property type="entry name" value="PKS_PP-bd"/>
</dbReference>
<dbReference type="Gene3D" id="1.10.1200.10">
    <property type="entry name" value="ACP-like"/>
    <property type="match status" value="1"/>
</dbReference>
<feature type="compositionally biased region" description="Polar residues" evidence="6">
    <location>
        <begin position="486"/>
        <end position="525"/>
    </location>
</feature>
<feature type="region of interest" description="Disordered" evidence="6">
    <location>
        <begin position="1065"/>
        <end position="1092"/>
    </location>
</feature>
<feature type="region of interest" description="C-terminal hotdog fold" evidence="5">
    <location>
        <begin position="1265"/>
        <end position="1401"/>
    </location>
</feature>
<feature type="compositionally biased region" description="Polar residues" evidence="6">
    <location>
        <begin position="463"/>
        <end position="478"/>
    </location>
</feature>
<feature type="compositionally biased region" description="Low complexity" evidence="6">
    <location>
        <begin position="547"/>
        <end position="557"/>
    </location>
</feature>
<dbReference type="Pfam" id="PF16197">
    <property type="entry name" value="KAsynt_C_assoc"/>
    <property type="match status" value="1"/>
</dbReference>
<dbReference type="Pfam" id="PF08659">
    <property type="entry name" value="KR"/>
    <property type="match status" value="1"/>
</dbReference>
<dbReference type="Gene3D" id="3.30.70.3290">
    <property type="match status" value="1"/>
</dbReference>
<dbReference type="Proteomes" id="UP001432062">
    <property type="component" value="Chromosome"/>
</dbReference>
<dbReference type="SMART" id="SM00825">
    <property type="entry name" value="PKS_KS"/>
    <property type="match status" value="1"/>
</dbReference>
<dbReference type="SUPFAM" id="SSF53901">
    <property type="entry name" value="Thiolase-like"/>
    <property type="match status" value="1"/>
</dbReference>
<dbReference type="Pfam" id="PF00698">
    <property type="entry name" value="Acyl_transf_1"/>
    <property type="match status" value="1"/>
</dbReference>
<dbReference type="InterPro" id="IPR032821">
    <property type="entry name" value="PKS_assoc"/>
</dbReference>
<dbReference type="InterPro" id="IPR014043">
    <property type="entry name" value="Acyl_transferase_dom"/>
</dbReference>
<feature type="active site" description="Proton acceptor; for dehydratase activity" evidence="5">
    <location>
        <position position="1170"/>
    </location>
</feature>
<evidence type="ECO:0000259" key="8">
    <source>
        <dbReference type="PROSITE" id="PS52004"/>
    </source>
</evidence>
<dbReference type="PROSITE" id="PS51257">
    <property type="entry name" value="PROKAR_LIPOPROTEIN"/>
    <property type="match status" value="1"/>
</dbReference>
<dbReference type="SMART" id="SM00827">
    <property type="entry name" value="PKS_AT"/>
    <property type="match status" value="1"/>
</dbReference>
<dbReference type="InterPro" id="IPR018201">
    <property type="entry name" value="Ketoacyl_synth_AS"/>
</dbReference>
<dbReference type="InterPro" id="IPR036291">
    <property type="entry name" value="NAD(P)-bd_dom_sf"/>
</dbReference>
<dbReference type="PANTHER" id="PTHR43775:SF37">
    <property type="entry name" value="SI:DKEY-61P9.11"/>
    <property type="match status" value="1"/>
</dbReference>
<sequence>MTTKRKGQPASVRPNLPVSIVGIGCRVPGAPNVSEFWRMLCDGRDATGAPPPGRPGTRHAGYLTDVDAFDNDWFAISGREAALMDPQQRLALEVAVEALDDAGIGYRTRGSGAAVVFGACAYDHGIAVLGRDGHDAPYAVTGSALSIIANRLSYVLDLHGPSLVVDSACSSSLAAVDLAVRLLADEAVPFAIVGGVNLTLLPHTSEYLAEGGFLAPDGRCKPFDAAADGYARGDGCTVVVLRRTTDALRDGHRVYAEILGTAVGSDGRSNGLYAPNGRAQQEIIRTAWVRAGLDPHDVEYVECHGTGTPLGDAVEVGALAAVVGSNAEPTWIGSLKSNIGHLEAAAGITGMVKAALSIRHGVIPPTINFHTENPLLKLTEHGLRVPTEPVDWTDTPVGARRAGVSSFGFGGTNAHVVLRGLEAAQHRSYEPPVLLPVTGRDIAELRSHASRWAGLLEDVGMSSDGTSADSHGMPNSGTRDGMISASRGSTSSPSHDGMSTASGNDTSCASRDNISAPSYTGASSASRDDTGNLRREGTGRISREGTSEAGEGTSGDSHGMSNSGTRERMGTALGSGASSASHDDTGNPRREGTSRGSHQGSSGDSRERTSGTSGEGASGGSCADMGAATDAIVTSYSGAEGGDREILRQFAAAAARLIPENARAAVVARDLDDAVDQLRALAGGESGSGVIGAGSVRRRGGVLFLFSGQGGQYSKMGRGLAARYPVFAQAVTAAADAIAAAGGGRVWTPRNGFTLSGAAHNGSSATELVQPAIFAFQVALAELLAAWGIEPDAVVGHSLGEVAGAAVSGALSLSDAARVVVQRSRILARLDGHGAMAVLEATADEAARLVEPLHATVAVAAINGPRSVVISGAPRYIDALVRRAKRRQIFAQRIAVDFAAHSPQVGALLPEFVDRLGGLTAQMPRVPVYSTARRRETITTAAMDADYWAENASRTVELAAALQQAADDGFATVLEIAPHPVLTPAIREFPEFADATHTVTTRDNEAGTFLTCLAKLYLEGRPLNWAANGPFNAPPPARQWSHRRFPLITTLDPGTIHVAATEPDTTHGAATEPGTTHRSAADPAINGHTVNDSSVSEFGTGIGVDVVRSGRETHDLNAATQFEAPRGRNAQDANTTSGFNISRSRDAVDSSASSVFIAESEFPADDLHDHVVQGVPTVPAVFWLLRLIDLAGAGQAIADFVVNERTGLAALSAVTYRAGGAGRLQAEVTGAGTLASARLAGDPTPGDIVAWMRVVDANRAARRRMRVLMPGVFYDSLRVRQLDYGPGFRALRDIEAGPDCAVGSFDSAPLQRSATLDSCLHLLAAASWDHLPADAIPLPIGIESAWLSAEPDLVLLEAHALVRNRSMTGLTGDIIGTDQHGVPVLALSGVRIRFATVESTTQVGPFRRETWIPYLRHAESNGQRNRTTNPQRALVIGESQLAIRLARELDRTLPTERVAREPDAAGPIVSAVLAGRTGTGNTAVVVVWPTESGAIHTGHDTESAISATATTGRVLDLLQRVQSEDTTASFTIVLPEPTATDGQPSARSRQHSAPDKTITPMAVAGLVRSMQLESGREVRLVWTDASPSAVSRLQELIATTHTLPDELRISADAITARRFIPTRPRSTTPTPIDPNGTYVVTGGLGALGSVAVRWLLDAGAHDVVVLTRAPRPVPALLDGLEDRIVVVRCDAADRSDLANALDDVRECGSTIRGVVHAAGALEDATFEAVTARQLSRMFAPKPIAANNLIELTATDPTDFVLLFSSATGALGAPGQAAYASANAAMDALARRHPGRRVLSIGWGVWDSGLAESAGDAVHLRRAGISAFDIPRGTELIAQTMYYNEPYLLALDYTPTTDPDPVATRLRNLLTDQAATVPAPPIPISPHPTEPLTTTIRTALAATLDLTSDHVDPDADFNELGLTSLLGIEMRRYLETRLNIRISTAELFQHPTITALGAVLADRVAAKSDGVL</sequence>
<dbReference type="SUPFAM" id="SSF47336">
    <property type="entry name" value="ACP-like"/>
    <property type="match status" value="1"/>
</dbReference>
<keyword evidence="2" id="KW-0597">Phosphoprotein</keyword>
<dbReference type="InterPro" id="IPR014030">
    <property type="entry name" value="Ketoacyl_synth_N"/>
</dbReference>
<feature type="compositionally biased region" description="Basic and acidic residues" evidence="6">
    <location>
        <begin position="526"/>
        <end position="546"/>
    </location>
</feature>
<evidence type="ECO:0000259" key="9">
    <source>
        <dbReference type="PROSITE" id="PS52019"/>
    </source>
</evidence>
<feature type="compositionally biased region" description="Polar residues" evidence="6">
    <location>
        <begin position="594"/>
        <end position="603"/>
    </location>
</feature>
<feature type="active site" description="Proton donor; for dehydratase activity" evidence="5">
    <location>
        <position position="1317"/>
    </location>
</feature>
<evidence type="ECO:0000256" key="5">
    <source>
        <dbReference type="PROSITE-ProRule" id="PRU01363"/>
    </source>
</evidence>
<dbReference type="SMART" id="SM00823">
    <property type="entry name" value="PKS_PP"/>
    <property type="match status" value="1"/>
</dbReference>
<dbReference type="InterPro" id="IPR020841">
    <property type="entry name" value="PKS_Beta-ketoAc_synthase_dom"/>
</dbReference>
<dbReference type="SUPFAM" id="SSF55048">
    <property type="entry name" value="Probable ACP-binding domain of malonyl-CoA ACP transacylase"/>
    <property type="match status" value="1"/>
</dbReference>
<dbReference type="SUPFAM" id="SSF52151">
    <property type="entry name" value="FabD/lysophospholipase-like"/>
    <property type="match status" value="1"/>
</dbReference>
<dbReference type="InterPro" id="IPR049900">
    <property type="entry name" value="PKS_mFAS_DH"/>
</dbReference>
<dbReference type="InterPro" id="IPR057326">
    <property type="entry name" value="KR_dom"/>
</dbReference>
<evidence type="ECO:0000259" key="7">
    <source>
        <dbReference type="PROSITE" id="PS50075"/>
    </source>
</evidence>
<feature type="domain" description="Carrier" evidence="7">
    <location>
        <begin position="1889"/>
        <end position="1963"/>
    </location>
</feature>
<proteinExistence type="predicted"/>
<evidence type="ECO:0000313" key="10">
    <source>
        <dbReference type="EMBL" id="WUV50197.1"/>
    </source>
</evidence>
<accession>A0ABZ1Z7X7</accession>
<dbReference type="PROSITE" id="PS00606">
    <property type="entry name" value="KS3_1"/>
    <property type="match status" value="1"/>
</dbReference>
<dbReference type="CDD" id="cd00833">
    <property type="entry name" value="PKS"/>
    <property type="match status" value="1"/>
</dbReference>
<dbReference type="CDD" id="cd05274">
    <property type="entry name" value="KR_FAS_SDR_x"/>
    <property type="match status" value="1"/>
</dbReference>
<dbReference type="InterPro" id="IPR016039">
    <property type="entry name" value="Thiolase-like"/>
</dbReference>
<dbReference type="InterPro" id="IPR014031">
    <property type="entry name" value="Ketoacyl_synth_C"/>
</dbReference>
<keyword evidence="11" id="KW-1185">Reference proteome</keyword>
<feature type="region of interest" description="Disordered" evidence="6">
    <location>
        <begin position="463"/>
        <end position="623"/>
    </location>
</feature>
<dbReference type="SUPFAM" id="SSF51735">
    <property type="entry name" value="NAD(P)-binding Rossmann-fold domains"/>
    <property type="match status" value="1"/>
</dbReference>
<keyword evidence="4" id="KW-0511">Multifunctional enzyme</keyword>
<dbReference type="Gene3D" id="3.40.50.720">
    <property type="entry name" value="NAD(P)-binding Rossmann-like Domain"/>
    <property type="match status" value="1"/>
</dbReference>
<reference evidence="10" key="1">
    <citation type="submission" date="2022-10" db="EMBL/GenBank/DDBJ databases">
        <title>The complete genomes of actinobacterial strains from the NBC collection.</title>
        <authorList>
            <person name="Joergensen T.S."/>
            <person name="Alvarez Arevalo M."/>
            <person name="Sterndorff E.B."/>
            <person name="Faurdal D."/>
            <person name="Vuksanovic O."/>
            <person name="Mourched A.-S."/>
            <person name="Charusanti P."/>
            <person name="Shaw S."/>
            <person name="Blin K."/>
            <person name="Weber T."/>
        </authorList>
    </citation>
    <scope>NUCLEOTIDE SEQUENCE</scope>
    <source>
        <strain evidence="10">NBC_01482</strain>
    </source>
</reference>
<feature type="domain" description="Ketosynthase family 3 (KS3)" evidence="8">
    <location>
        <begin position="15"/>
        <end position="420"/>
    </location>
</feature>
<dbReference type="InterPro" id="IPR013968">
    <property type="entry name" value="PKS_KR"/>
</dbReference>
<dbReference type="RefSeq" id="WP_329414975.1">
    <property type="nucleotide sequence ID" value="NZ_CP109441.1"/>
</dbReference>
<gene>
    <name evidence="10" type="ORF">OG563_19585</name>
</gene>
<dbReference type="InterPro" id="IPR001227">
    <property type="entry name" value="Ac_transferase_dom_sf"/>
</dbReference>
<dbReference type="Pfam" id="PF14765">
    <property type="entry name" value="PS-DH"/>
    <property type="match status" value="1"/>
</dbReference>
<dbReference type="PROSITE" id="PS52004">
    <property type="entry name" value="KS3_2"/>
    <property type="match status" value="1"/>
</dbReference>
<organism evidence="10 11">
    <name type="scientific">Nocardia vinacea</name>
    <dbReference type="NCBI Taxonomy" id="96468"/>
    <lineage>
        <taxon>Bacteria</taxon>
        <taxon>Bacillati</taxon>
        <taxon>Actinomycetota</taxon>
        <taxon>Actinomycetes</taxon>
        <taxon>Mycobacteriales</taxon>
        <taxon>Nocardiaceae</taxon>
        <taxon>Nocardia</taxon>
    </lineage>
</organism>
<feature type="compositionally biased region" description="Basic and acidic residues" evidence="6">
    <location>
        <begin position="581"/>
        <end position="593"/>
    </location>
</feature>
<dbReference type="InterPro" id="IPR016035">
    <property type="entry name" value="Acyl_Trfase/lysoPLipase"/>
</dbReference>
<feature type="domain" description="PKS/mFAS DH" evidence="9">
    <location>
        <begin position="1134"/>
        <end position="1401"/>
    </location>
</feature>
<feature type="region of interest" description="N-terminal hotdog fold" evidence="5">
    <location>
        <begin position="1134"/>
        <end position="1250"/>
    </location>
</feature>
<dbReference type="PROSITE" id="PS50075">
    <property type="entry name" value="CARRIER"/>
    <property type="match status" value="1"/>
</dbReference>
<dbReference type="InterPro" id="IPR016036">
    <property type="entry name" value="Malonyl_transacylase_ACP-bd"/>
</dbReference>
<dbReference type="Pfam" id="PF00550">
    <property type="entry name" value="PP-binding"/>
    <property type="match status" value="1"/>
</dbReference>
<evidence type="ECO:0000256" key="2">
    <source>
        <dbReference type="ARBA" id="ARBA00022553"/>
    </source>
</evidence>
<dbReference type="InterPro" id="IPR050091">
    <property type="entry name" value="PKS_NRPS_Biosynth_Enz"/>
</dbReference>
<dbReference type="EMBL" id="CP109441">
    <property type="protein sequence ID" value="WUV50197.1"/>
    <property type="molecule type" value="Genomic_DNA"/>
</dbReference>
<dbReference type="Gene3D" id="3.40.47.10">
    <property type="match status" value="1"/>
</dbReference>
<dbReference type="Gene3D" id="3.40.366.10">
    <property type="entry name" value="Malonyl-Coenzyme A Acyl Carrier Protein, domain 2"/>
    <property type="match status" value="1"/>
</dbReference>
<dbReference type="Pfam" id="PF00109">
    <property type="entry name" value="ketoacyl-synt"/>
    <property type="match status" value="1"/>
</dbReference>
<dbReference type="InterPro" id="IPR009081">
    <property type="entry name" value="PP-bd_ACP"/>
</dbReference>
<dbReference type="InterPro" id="IPR049551">
    <property type="entry name" value="PKS_DH_C"/>
</dbReference>
<dbReference type="InterPro" id="IPR042104">
    <property type="entry name" value="PKS_dehydratase_sf"/>
</dbReference>
<evidence type="ECO:0000256" key="4">
    <source>
        <dbReference type="ARBA" id="ARBA00023268"/>
    </source>
</evidence>
<evidence type="ECO:0000256" key="6">
    <source>
        <dbReference type="SAM" id="MobiDB-lite"/>
    </source>
</evidence>
<evidence type="ECO:0000256" key="1">
    <source>
        <dbReference type="ARBA" id="ARBA00022450"/>
    </source>
</evidence>
<evidence type="ECO:0000313" key="11">
    <source>
        <dbReference type="Proteomes" id="UP001432062"/>
    </source>
</evidence>
<name>A0ABZ1Z7X7_9NOCA</name>
<keyword evidence="3" id="KW-0808">Transferase</keyword>
<protein>
    <submittedName>
        <fullName evidence="10">SDR family NAD(P)-dependent oxidoreductase</fullName>
    </submittedName>
</protein>
<dbReference type="PANTHER" id="PTHR43775">
    <property type="entry name" value="FATTY ACID SYNTHASE"/>
    <property type="match status" value="1"/>
</dbReference>
<dbReference type="Pfam" id="PF02801">
    <property type="entry name" value="Ketoacyl-synt_C"/>
    <property type="match status" value="1"/>
</dbReference>
<dbReference type="Gene3D" id="3.10.129.110">
    <property type="entry name" value="Polyketide synthase dehydratase"/>
    <property type="match status" value="1"/>
</dbReference>
<dbReference type="PROSITE" id="PS52019">
    <property type="entry name" value="PKS_MFAS_DH"/>
    <property type="match status" value="1"/>
</dbReference>
<dbReference type="SMART" id="SM00822">
    <property type="entry name" value="PKS_KR"/>
    <property type="match status" value="1"/>
</dbReference>
<evidence type="ECO:0000256" key="3">
    <source>
        <dbReference type="ARBA" id="ARBA00022679"/>
    </source>
</evidence>
<keyword evidence="1" id="KW-0596">Phosphopantetheine</keyword>
<dbReference type="InterPro" id="IPR036736">
    <property type="entry name" value="ACP-like_sf"/>
</dbReference>